<dbReference type="Proteomes" id="UP001596083">
    <property type="component" value="Unassembled WGS sequence"/>
</dbReference>
<reference evidence="2" key="1">
    <citation type="journal article" date="2019" name="Int. J. Syst. Evol. Microbiol.">
        <title>The Global Catalogue of Microorganisms (GCM) 10K type strain sequencing project: providing services to taxonomists for standard genome sequencing and annotation.</title>
        <authorList>
            <consortium name="The Broad Institute Genomics Platform"/>
            <consortium name="The Broad Institute Genome Sequencing Center for Infectious Disease"/>
            <person name="Wu L."/>
            <person name="Ma J."/>
        </authorList>
    </citation>
    <scope>NUCLEOTIDE SEQUENCE [LARGE SCALE GENOMIC DNA]</scope>
    <source>
        <strain evidence="2">CGMCC 4.7304</strain>
    </source>
</reference>
<organism evidence="1 2">
    <name type="scientific">Streptomyces gamaensis</name>
    <dbReference type="NCBI Taxonomy" id="1763542"/>
    <lineage>
        <taxon>Bacteria</taxon>
        <taxon>Bacillati</taxon>
        <taxon>Actinomycetota</taxon>
        <taxon>Actinomycetes</taxon>
        <taxon>Kitasatosporales</taxon>
        <taxon>Streptomycetaceae</taxon>
        <taxon>Streptomyces</taxon>
    </lineage>
</organism>
<comment type="caution">
    <text evidence="1">The sequence shown here is derived from an EMBL/GenBank/DDBJ whole genome shotgun (WGS) entry which is preliminary data.</text>
</comment>
<proteinExistence type="predicted"/>
<evidence type="ECO:0000313" key="2">
    <source>
        <dbReference type="Proteomes" id="UP001596083"/>
    </source>
</evidence>
<keyword evidence="2" id="KW-1185">Reference proteome</keyword>
<dbReference type="RefSeq" id="WP_390314349.1">
    <property type="nucleotide sequence ID" value="NZ_JBHSPB010000002.1"/>
</dbReference>
<gene>
    <name evidence="1" type="ORF">ACFP1Z_03735</name>
</gene>
<evidence type="ECO:0000313" key="1">
    <source>
        <dbReference type="EMBL" id="MFC5719297.1"/>
    </source>
</evidence>
<protein>
    <submittedName>
        <fullName evidence="1">Uncharacterized protein</fullName>
    </submittedName>
</protein>
<name>A0ABW0YU14_9ACTN</name>
<dbReference type="EMBL" id="JBHSPB010000002">
    <property type="protein sequence ID" value="MFC5719297.1"/>
    <property type="molecule type" value="Genomic_DNA"/>
</dbReference>
<accession>A0ABW0YU14</accession>
<sequence>MPDRAHEEPTVLQRYIDAFKQSMARSGTAFAEAGSLTDPTPAQRTAAREALREFDPGEPGRAH</sequence>